<comment type="similarity">
    <text evidence="6">Belongs to the ABC-4 integral membrane protein family.</text>
</comment>
<dbReference type="InterPro" id="IPR003838">
    <property type="entry name" value="ABC3_permease_C"/>
</dbReference>
<organism evidence="10">
    <name type="scientific">candidate division WS2 bacterium ADurb.Bin280</name>
    <dbReference type="NCBI Taxonomy" id="1852829"/>
    <lineage>
        <taxon>Bacteria</taxon>
        <taxon>candidate division WS2</taxon>
    </lineage>
</organism>
<feature type="transmembrane region" description="Helical" evidence="7">
    <location>
        <begin position="369"/>
        <end position="392"/>
    </location>
</feature>
<feature type="transmembrane region" description="Helical" evidence="7">
    <location>
        <begin position="323"/>
        <end position="349"/>
    </location>
</feature>
<dbReference type="GO" id="GO:0022857">
    <property type="term" value="F:transmembrane transporter activity"/>
    <property type="evidence" value="ECO:0007669"/>
    <property type="project" value="TreeGrafter"/>
</dbReference>
<sequence>MDNKFLFRLASKNLFGHRLRTFLTVTAMIIGVGAIVFLVGFAFGIQKLVESEVTGANAYELIDIGTGNSQIIKLDKSSAEKISAISGVESVEVIVNAAGKTKDLNEQEIDLAFFGTTKNYLEWSSQNKFAGDSLSQASSLSDAGNFNPNEKSVLVNESLSEKLGVAQDKLIGSKILLDIIITKELTSDNKSQTYLDQEFTISGIIRDNGTPSAFTNLQILEDYGASGYSQAKIKTKQPQEVEVIRKQVENLGFKTQYVGETIDQVNQVFNFFKIILGSFGMIAMIVAILGMFNTLTISLLERTKEIALLKILGMRKKDIRKSFLLEAGLISSIGALAGILLGFAIGILINNILNQYATKSGGEPISMFYYPWWFVTGVFAITFLIGIFTGLYPAQRAAKINALDVLRYE</sequence>
<evidence type="ECO:0000256" key="4">
    <source>
        <dbReference type="ARBA" id="ARBA00022989"/>
    </source>
</evidence>
<proteinExistence type="inferred from homology"/>
<feature type="transmembrane region" description="Helical" evidence="7">
    <location>
        <begin position="274"/>
        <end position="300"/>
    </location>
</feature>
<feature type="domain" description="MacB-like periplasmic core" evidence="9">
    <location>
        <begin position="21"/>
        <end position="250"/>
    </location>
</feature>
<reference evidence="10" key="1">
    <citation type="submission" date="2017-02" db="EMBL/GenBank/DDBJ databases">
        <title>Delving into the versatile metabolic prowess of the omnipresent phylum Bacteroidetes.</title>
        <authorList>
            <person name="Nobu M.K."/>
            <person name="Mei R."/>
            <person name="Narihiro T."/>
            <person name="Kuroda K."/>
            <person name="Liu W.-T."/>
        </authorList>
    </citation>
    <scope>NUCLEOTIDE SEQUENCE</scope>
    <source>
        <strain evidence="10">ADurb.Bin280</strain>
    </source>
</reference>
<evidence type="ECO:0000256" key="5">
    <source>
        <dbReference type="ARBA" id="ARBA00023136"/>
    </source>
</evidence>
<dbReference type="GO" id="GO:0005886">
    <property type="term" value="C:plasma membrane"/>
    <property type="evidence" value="ECO:0007669"/>
    <property type="project" value="UniProtKB-SubCell"/>
</dbReference>
<dbReference type="Pfam" id="PF02687">
    <property type="entry name" value="FtsX"/>
    <property type="match status" value="1"/>
</dbReference>
<dbReference type="Proteomes" id="UP000485367">
    <property type="component" value="Unassembled WGS sequence"/>
</dbReference>
<accession>A0A1V5SFJ2</accession>
<evidence type="ECO:0000256" key="6">
    <source>
        <dbReference type="ARBA" id="ARBA00038076"/>
    </source>
</evidence>
<protein>
    <submittedName>
        <fullName evidence="10">ABC transporter permease YtrF</fullName>
    </submittedName>
</protein>
<feature type="domain" description="ABC3 transporter permease C-terminal" evidence="8">
    <location>
        <begin position="278"/>
        <end position="401"/>
    </location>
</feature>
<comment type="subcellular location">
    <subcellularLocation>
        <location evidence="1">Cell membrane</location>
        <topology evidence="1">Multi-pass membrane protein</topology>
    </subcellularLocation>
</comment>
<keyword evidence="5 7" id="KW-0472">Membrane</keyword>
<evidence type="ECO:0000256" key="3">
    <source>
        <dbReference type="ARBA" id="ARBA00022692"/>
    </source>
</evidence>
<dbReference type="Pfam" id="PF12704">
    <property type="entry name" value="MacB_PCD"/>
    <property type="match status" value="1"/>
</dbReference>
<dbReference type="EMBL" id="MWBO01000007">
    <property type="protein sequence ID" value="OQA53257.1"/>
    <property type="molecule type" value="Genomic_DNA"/>
</dbReference>
<keyword evidence="3 7" id="KW-0812">Transmembrane</keyword>
<dbReference type="PANTHER" id="PTHR30572:SF4">
    <property type="entry name" value="ABC TRANSPORTER PERMEASE YTRF"/>
    <property type="match status" value="1"/>
</dbReference>
<dbReference type="PANTHER" id="PTHR30572">
    <property type="entry name" value="MEMBRANE COMPONENT OF TRANSPORTER-RELATED"/>
    <property type="match status" value="1"/>
</dbReference>
<evidence type="ECO:0000259" key="9">
    <source>
        <dbReference type="Pfam" id="PF12704"/>
    </source>
</evidence>
<gene>
    <name evidence="10" type="primary">ytrF_1</name>
    <name evidence="10" type="ORF">BWY43_00095</name>
</gene>
<dbReference type="InterPro" id="IPR050250">
    <property type="entry name" value="Macrolide_Exporter_MacB"/>
</dbReference>
<evidence type="ECO:0000256" key="2">
    <source>
        <dbReference type="ARBA" id="ARBA00022475"/>
    </source>
</evidence>
<dbReference type="AlphaFoldDB" id="A0A1V5SFJ2"/>
<dbReference type="InterPro" id="IPR025857">
    <property type="entry name" value="MacB_PCD"/>
</dbReference>
<evidence type="ECO:0000259" key="8">
    <source>
        <dbReference type="Pfam" id="PF02687"/>
    </source>
</evidence>
<comment type="caution">
    <text evidence="10">The sequence shown here is derived from an EMBL/GenBank/DDBJ whole genome shotgun (WGS) entry which is preliminary data.</text>
</comment>
<keyword evidence="4 7" id="KW-1133">Transmembrane helix</keyword>
<evidence type="ECO:0000256" key="1">
    <source>
        <dbReference type="ARBA" id="ARBA00004651"/>
    </source>
</evidence>
<evidence type="ECO:0000313" key="10">
    <source>
        <dbReference type="EMBL" id="OQA53257.1"/>
    </source>
</evidence>
<feature type="transmembrane region" description="Helical" evidence="7">
    <location>
        <begin position="21"/>
        <end position="45"/>
    </location>
</feature>
<keyword evidence="2" id="KW-1003">Cell membrane</keyword>
<name>A0A1V5SFJ2_9BACT</name>
<evidence type="ECO:0000256" key="7">
    <source>
        <dbReference type="SAM" id="Phobius"/>
    </source>
</evidence>